<dbReference type="SUPFAM" id="SSF54171">
    <property type="entry name" value="DNA-binding domain"/>
    <property type="match status" value="2"/>
</dbReference>
<evidence type="ECO:0000259" key="6">
    <source>
        <dbReference type="PROSITE" id="PS50982"/>
    </source>
</evidence>
<dbReference type="PANTHER" id="PTHR12396:SF38">
    <property type="entry name" value="METHYL-CPG-BINDING DOMAIN-CONTAINING PROTEIN 7"/>
    <property type="match status" value="1"/>
</dbReference>
<dbReference type="GO" id="GO:0003677">
    <property type="term" value="F:DNA binding"/>
    <property type="evidence" value="ECO:0007669"/>
    <property type="project" value="UniProtKB-KW"/>
</dbReference>
<evidence type="ECO:0000256" key="4">
    <source>
        <dbReference type="ARBA" id="ARBA00023163"/>
    </source>
</evidence>
<dbReference type="Pfam" id="PF01429">
    <property type="entry name" value="MBD"/>
    <property type="match status" value="2"/>
</dbReference>
<feature type="domain" description="MBD" evidence="6">
    <location>
        <begin position="197"/>
        <end position="268"/>
    </location>
</feature>
<accession>A0AAE1RW96</accession>
<dbReference type="AlphaFoldDB" id="A0AAE1RW96"/>
<comment type="subcellular location">
    <subcellularLocation>
        <location evidence="1">Nucleus</location>
    </subcellularLocation>
</comment>
<evidence type="ECO:0000256" key="3">
    <source>
        <dbReference type="ARBA" id="ARBA00023125"/>
    </source>
</evidence>
<feature type="domain" description="MBD" evidence="6">
    <location>
        <begin position="109"/>
        <end position="179"/>
    </location>
</feature>
<dbReference type="PANTHER" id="PTHR12396">
    <property type="entry name" value="METHYL-CPG BINDING PROTEIN, MBD"/>
    <property type="match status" value="1"/>
</dbReference>
<dbReference type="EMBL" id="JAVYJV010000011">
    <property type="protein sequence ID" value="KAK4358830.1"/>
    <property type="molecule type" value="Genomic_DNA"/>
</dbReference>
<comment type="caution">
    <text evidence="7">The sequence shown here is derived from an EMBL/GenBank/DDBJ whole genome shotgun (WGS) entry which is preliminary data.</text>
</comment>
<keyword evidence="3" id="KW-0238">DNA-binding</keyword>
<name>A0AAE1RW96_9SOLA</name>
<keyword evidence="2" id="KW-0805">Transcription regulation</keyword>
<dbReference type="InterPro" id="IPR016177">
    <property type="entry name" value="DNA-bd_dom_sf"/>
</dbReference>
<dbReference type="Gene3D" id="3.30.890.10">
    <property type="entry name" value="Methyl-cpg-binding Protein 2, Chain A"/>
    <property type="match status" value="2"/>
</dbReference>
<dbReference type="PROSITE" id="PS50982">
    <property type="entry name" value="MBD"/>
    <property type="match status" value="2"/>
</dbReference>
<protein>
    <recommendedName>
        <fullName evidence="6">MBD domain-containing protein</fullName>
    </recommendedName>
</protein>
<dbReference type="InterPro" id="IPR001739">
    <property type="entry name" value="Methyl_CpG_DNA-bd"/>
</dbReference>
<keyword evidence="8" id="KW-1185">Reference proteome</keyword>
<keyword evidence="5" id="KW-0539">Nucleus</keyword>
<reference evidence="7" key="1">
    <citation type="submission" date="2023-12" db="EMBL/GenBank/DDBJ databases">
        <title>Genome assembly of Anisodus tanguticus.</title>
        <authorList>
            <person name="Wang Y.-J."/>
        </authorList>
    </citation>
    <scope>NUCLEOTIDE SEQUENCE</scope>
    <source>
        <strain evidence="7">KB-2021</strain>
        <tissue evidence="7">Leaf</tissue>
    </source>
</reference>
<keyword evidence="4" id="KW-0804">Transcription</keyword>
<dbReference type="GO" id="GO:0005634">
    <property type="term" value="C:nucleus"/>
    <property type="evidence" value="ECO:0007669"/>
    <property type="project" value="UniProtKB-SubCell"/>
</dbReference>
<evidence type="ECO:0000313" key="7">
    <source>
        <dbReference type="EMBL" id="KAK4358830.1"/>
    </source>
</evidence>
<evidence type="ECO:0000256" key="1">
    <source>
        <dbReference type="ARBA" id="ARBA00004123"/>
    </source>
</evidence>
<dbReference type="Proteomes" id="UP001291623">
    <property type="component" value="Unassembled WGS sequence"/>
</dbReference>
<proteinExistence type="predicted"/>
<gene>
    <name evidence="7" type="ORF">RND71_021059</name>
</gene>
<sequence>MTNFDDLNENYLNKNGGIRVGRIEEAEDDEFEKDEGAALIMRILKSVTILEKEINGGRREEERILSTSMEKHNSSMLVPMQPTRRHRSGAEYQTYGQLMAVPPTTTAITPYTSVSRFKLPPGWGVEEVPRSNGYRVDRYYYEPGTGLKFRSLREVERRLNGEVFAPRTRASVMRGYPKASIIEMDEEQLNEWAIMPSTSAATLPYDLPDGWVIEEVLRRDGSLVDKYYYEPGTGHKFRSRIAALRYLAEMRENVPLSATLEELKENKLLTKMFKFHHPAKKSLPCKRNIVRENSDLSSFLSPPEKVNWVLSSPKGDAWNPFIAGTPIPDSVKQQWTKRFMLFMNDETPDAENSD</sequence>
<organism evidence="7 8">
    <name type="scientific">Anisodus tanguticus</name>
    <dbReference type="NCBI Taxonomy" id="243964"/>
    <lineage>
        <taxon>Eukaryota</taxon>
        <taxon>Viridiplantae</taxon>
        <taxon>Streptophyta</taxon>
        <taxon>Embryophyta</taxon>
        <taxon>Tracheophyta</taxon>
        <taxon>Spermatophyta</taxon>
        <taxon>Magnoliopsida</taxon>
        <taxon>eudicotyledons</taxon>
        <taxon>Gunneridae</taxon>
        <taxon>Pentapetalae</taxon>
        <taxon>asterids</taxon>
        <taxon>lamiids</taxon>
        <taxon>Solanales</taxon>
        <taxon>Solanaceae</taxon>
        <taxon>Solanoideae</taxon>
        <taxon>Hyoscyameae</taxon>
        <taxon>Anisodus</taxon>
    </lineage>
</organism>
<evidence type="ECO:0000256" key="2">
    <source>
        <dbReference type="ARBA" id="ARBA00023015"/>
    </source>
</evidence>
<evidence type="ECO:0000256" key="5">
    <source>
        <dbReference type="ARBA" id="ARBA00023242"/>
    </source>
</evidence>
<evidence type="ECO:0000313" key="8">
    <source>
        <dbReference type="Proteomes" id="UP001291623"/>
    </source>
</evidence>